<evidence type="ECO:0000313" key="3">
    <source>
        <dbReference type="EMBL" id="KAJ7007001.1"/>
    </source>
</evidence>
<sequence length="78" mass="9061">MREEGGLPLCQDPLHLLGRDLMLRVLNNLDAHSVARCIVISHSWNRVASSDLLWTFKVFFFCLAFLIDVCVYYFSRNL</sequence>
<reference evidence="3" key="1">
    <citation type="journal article" date="2023" name="Mol. Ecol. Resour.">
        <title>Chromosome-level genome assembly of a triploid poplar Populus alba 'Berolinensis'.</title>
        <authorList>
            <person name="Chen S."/>
            <person name="Yu Y."/>
            <person name="Wang X."/>
            <person name="Wang S."/>
            <person name="Zhang T."/>
            <person name="Zhou Y."/>
            <person name="He R."/>
            <person name="Meng N."/>
            <person name="Wang Y."/>
            <person name="Liu W."/>
            <person name="Liu Z."/>
            <person name="Liu J."/>
            <person name="Guo Q."/>
            <person name="Huang H."/>
            <person name="Sederoff R.R."/>
            <person name="Wang G."/>
            <person name="Qu G."/>
            <person name="Chen S."/>
        </authorList>
    </citation>
    <scope>NUCLEOTIDE SEQUENCE</scope>
    <source>
        <strain evidence="3">SC-2020</strain>
    </source>
</reference>
<keyword evidence="1" id="KW-0472">Membrane</keyword>
<dbReference type="Pfam" id="PF12937">
    <property type="entry name" value="F-box-like"/>
    <property type="match status" value="1"/>
</dbReference>
<keyword evidence="1" id="KW-1133">Transmembrane helix</keyword>
<dbReference type="SUPFAM" id="SSF81383">
    <property type="entry name" value="F-box domain"/>
    <property type="match status" value="1"/>
</dbReference>
<proteinExistence type="predicted"/>
<dbReference type="InterPro" id="IPR001810">
    <property type="entry name" value="F-box_dom"/>
</dbReference>
<dbReference type="EMBL" id="JAQIZT010000002">
    <property type="protein sequence ID" value="KAJ7007001.1"/>
    <property type="molecule type" value="Genomic_DNA"/>
</dbReference>
<accession>A0AAD6RDZ1</accession>
<feature type="transmembrane region" description="Helical" evidence="1">
    <location>
        <begin position="52"/>
        <end position="74"/>
    </location>
</feature>
<dbReference type="InterPro" id="IPR036047">
    <property type="entry name" value="F-box-like_dom_sf"/>
</dbReference>
<evidence type="ECO:0000313" key="4">
    <source>
        <dbReference type="Proteomes" id="UP001164929"/>
    </source>
</evidence>
<dbReference type="PANTHER" id="PTHR48218:SF3">
    <property type="entry name" value="OS07G0170800 PROTEIN"/>
    <property type="match status" value="1"/>
</dbReference>
<feature type="domain" description="F-box" evidence="2">
    <location>
        <begin position="20"/>
        <end position="55"/>
    </location>
</feature>
<protein>
    <recommendedName>
        <fullName evidence="2">F-box domain-containing protein</fullName>
    </recommendedName>
</protein>
<gene>
    <name evidence="3" type="ORF">NC653_006151</name>
</gene>
<organism evidence="3 4">
    <name type="scientific">Populus alba x Populus x berolinensis</name>
    <dbReference type="NCBI Taxonomy" id="444605"/>
    <lineage>
        <taxon>Eukaryota</taxon>
        <taxon>Viridiplantae</taxon>
        <taxon>Streptophyta</taxon>
        <taxon>Embryophyta</taxon>
        <taxon>Tracheophyta</taxon>
        <taxon>Spermatophyta</taxon>
        <taxon>Magnoliopsida</taxon>
        <taxon>eudicotyledons</taxon>
        <taxon>Gunneridae</taxon>
        <taxon>Pentapetalae</taxon>
        <taxon>rosids</taxon>
        <taxon>fabids</taxon>
        <taxon>Malpighiales</taxon>
        <taxon>Salicaceae</taxon>
        <taxon>Saliceae</taxon>
        <taxon>Populus</taxon>
    </lineage>
</organism>
<keyword evidence="4" id="KW-1185">Reference proteome</keyword>
<dbReference type="Gene3D" id="1.20.1280.50">
    <property type="match status" value="1"/>
</dbReference>
<evidence type="ECO:0000256" key="1">
    <source>
        <dbReference type="SAM" id="Phobius"/>
    </source>
</evidence>
<keyword evidence="1" id="KW-0812">Transmembrane</keyword>
<name>A0AAD6RDZ1_9ROSI</name>
<evidence type="ECO:0000259" key="2">
    <source>
        <dbReference type="Pfam" id="PF12937"/>
    </source>
</evidence>
<dbReference type="Proteomes" id="UP001164929">
    <property type="component" value="Chromosome 2"/>
</dbReference>
<dbReference type="AlphaFoldDB" id="A0AAD6RDZ1"/>
<comment type="caution">
    <text evidence="3">The sequence shown here is derived from an EMBL/GenBank/DDBJ whole genome shotgun (WGS) entry which is preliminary data.</text>
</comment>
<dbReference type="PANTHER" id="PTHR48218">
    <property type="entry name" value="F-BOX DOMAIN CONTAINING PROTEIN"/>
    <property type="match status" value="1"/>
</dbReference>